<evidence type="ECO:0008006" key="4">
    <source>
        <dbReference type="Google" id="ProtNLM"/>
    </source>
</evidence>
<reference evidence="2 3" key="1">
    <citation type="submission" date="2024-06" db="EMBL/GenBank/DDBJ databases">
        <title>A chromosome-level genome assembly of beet webworm, Loxostege sticticalis.</title>
        <authorList>
            <person name="Zhang Y."/>
        </authorList>
    </citation>
    <scope>NUCLEOTIDE SEQUENCE [LARGE SCALE GENOMIC DNA]</scope>
    <source>
        <strain evidence="2">AQ028</strain>
        <tissue evidence="2">Male pupae</tissue>
    </source>
</reference>
<dbReference type="EMBL" id="JBEDNZ010000012">
    <property type="protein sequence ID" value="KAL0831152.1"/>
    <property type="molecule type" value="Genomic_DNA"/>
</dbReference>
<keyword evidence="1" id="KW-0472">Membrane</keyword>
<dbReference type="Proteomes" id="UP001549921">
    <property type="component" value="Unassembled WGS sequence"/>
</dbReference>
<dbReference type="AlphaFoldDB" id="A0ABD0T246"/>
<keyword evidence="1" id="KW-0812">Transmembrane</keyword>
<evidence type="ECO:0000256" key="1">
    <source>
        <dbReference type="SAM" id="Phobius"/>
    </source>
</evidence>
<evidence type="ECO:0000313" key="3">
    <source>
        <dbReference type="Proteomes" id="UP001549921"/>
    </source>
</evidence>
<proteinExistence type="predicted"/>
<comment type="caution">
    <text evidence="2">The sequence shown here is derived from an EMBL/GenBank/DDBJ whole genome shotgun (WGS) entry which is preliminary data.</text>
</comment>
<feature type="transmembrane region" description="Helical" evidence="1">
    <location>
        <begin position="20"/>
        <end position="37"/>
    </location>
</feature>
<name>A0ABD0T246_LOXSC</name>
<feature type="transmembrane region" description="Helical" evidence="1">
    <location>
        <begin position="173"/>
        <end position="196"/>
    </location>
</feature>
<evidence type="ECO:0000313" key="2">
    <source>
        <dbReference type="EMBL" id="KAL0831152.1"/>
    </source>
</evidence>
<feature type="transmembrane region" description="Helical" evidence="1">
    <location>
        <begin position="202"/>
        <end position="222"/>
    </location>
</feature>
<sequence length="325" mass="36673">MVELPFPSAARGAGVSRTRAMRAIAAVVILAAFSLRSRAHADPSSGRDVTHTPVEILLKCARTLGPSKCLAALSYWRAENAINSIKEENFKADFSKDVENFPWERYANSTDDELYSQLCTGTEKLLRYKALNFNMVPGYEIQLASRGNGTLNIDVFNSPETESSRGMKKMRKVFYKIVPFMLLPGLLMSAILPFVLPALKMMTVAVGMLNNMALSGAIFTLLRNNAFNDKYDHKIIYVNEGYSNEKHAHKHHHDHEYKTEEDYHYEASQVHDTPEHISGSDFDIVEELPGTSNANADWINQYYGNKFVKVARKDVLRDGGRIKRF</sequence>
<gene>
    <name evidence="2" type="ORF">ABMA28_002021</name>
</gene>
<keyword evidence="1" id="KW-1133">Transmembrane helix</keyword>
<accession>A0ABD0T246</accession>
<protein>
    <recommendedName>
        <fullName evidence="4">Osiris 18</fullName>
    </recommendedName>
</protein>
<organism evidence="2 3">
    <name type="scientific">Loxostege sticticalis</name>
    <name type="common">Beet webworm moth</name>
    <dbReference type="NCBI Taxonomy" id="481309"/>
    <lineage>
        <taxon>Eukaryota</taxon>
        <taxon>Metazoa</taxon>
        <taxon>Ecdysozoa</taxon>
        <taxon>Arthropoda</taxon>
        <taxon>Hexapoda</taxon>
        <taxon>Insecta</taxon>
        <taxon>Pterygota</taxon>
        <taxon>Neoptera</taxon>
        <taxon>Endopterygota</taxon>
        <taxon>Lepidoptera</taxon>
        <taxon>Glossata</taxon>
        <taxon>Ditrysia</taxon>
        <taxon>Pyraloidea</taxon>
        <taxon>Crambidae</taxon>
        <taxon>Pyraustinae</taxon>
        <taxon>Loxostege</taxon>
    </lineage>
</organism>